<dbReference type="AlphaFoldDB" id="A0A9Q4GLC4"/>
<feature type="region of interest" description="Disordered" evidence="1">
    <location>
        <begin position="333"/>
        <end position="462"/>
    </location>
</feature>
<accession>A0A9Q4GLC4</accession>
<dbReference type="Proteomes" id="UP001070238">
    <property type="component" value="Unassembled WGS sequence"/>
</dbReference>
<evidence type="ECO:0000313" key="5">
    <source>
        <dbReference type="Proteomes" id="UP000650005"/>
    </source>
</evidence>
<evidence type="ECO:0000256" key="1">
    <source>
        <dbReference type="SAM" id="MobiDB-lite"/>
    </source>
</evidence>
<feature type="region of interest" description="Disordered" evidence="1">
    <location>
        <begin position="34"/>
        <end position="102"/>
    </location>
</feature>
<dbReference type="EMBL" id="JAPMKX010000004">
    <property type="protein sequence ID" value="MCX7538807.1"/>
    <property type="molecule type" value="Genomic_DNA"/>
</dbReference>
<evidence type="ECO:0000313" key="4">
    <source>
        <dbReference type="EMBL" id="MCX7538807.1"/>
    </source>
</evidence>
<name>A0A9Q4GLC4_9CORY</name>
<dbReference type="RefSeq" id="WP_200256411.1">
    <property type="nucleotide sequence ID" value="NZ_JAENIP020000004.1"/>
</dbReference>
<feature type="signal peptide" evidence="2">
    <location>
        <begin position="1"/>
        <end position="23"/>
    </location>
</feature>
<evidence type="ECO:0000256" key="2">
    <source>
        <dbReference type="SAM" id="SignalP"/>
    </source>
</evidence>
<feature type="compositionally biased region" description="Basic and acidic residues" evidence="1">
    <location>
        <begin position="382"/>
        <end position="402"/>
    </location>
</feature>
<reference evidence="3" key="1">
    <citation type="submission" date="2021-01" db="EMBL/GenBank/DDBJ databases">
        <title>Characterization of Corynebacterium spp. from penguins.</title>
        <authorList>
            <person name="Svec P."/>
        </authorList>
    </citation>
    <scope>NUCLEOTIDE SEQUENCE</scope>
    <source>
        <strain evidence="3">CCM 8835</strain>
    </source>
</reference>
<dbReference type="CDD" id="cd21904">
    <property type="entry name" value="TtfA-like"/>
    <property type="match status" value="1"/>
</dbReference>
<feature type="chain" id="PRO_5040488292" description="Secreted or membrane protein" evidence="2">
    <location>
        <begin position="24"/>
        <end position="462"/>
    </location>
</feature>
<keyword evidence="2" id="KW-0732">Signal</keyword>
<sequence>MLSETLLLLAGASAAGAVALALAANRRDALARRADGVDDGEASGVVPDTDIPGDDLATSAAGAEAIREPDEKTPLPQHAPEPDRAEAMDPVDSEPGDAGDYGDVIDVEVEDQLRDVPVLTPEERDDRLSGVGDPEDSADAREDHVDGTTARSRVPGPGVANHGGLHLPGSARRNRRRWAAANGYDYSRSDAFLTDEWSFGPAGTGAAARDVVSGMTSGHEFHLVDLGPETVLAFRRVTGSAVVVEMTRTADDRDSSFRLGDFAVFCAEPDVARRFVDERVTAAMEALPAAVTMIWTESRWVIAQLVRRSSPEDWEAALEPMALLADAACTLPPRPGSTTLRETEGLDPSRPLPPPHLSPVHSGADAEEVEGPEVSPAQPPVHRPDEPVELPSRFRPEQRGIVEPRAVGGDEIDAIADGRDAAPQPGGVRVPRTFRTGPSIFTDSGADAEAPDTEKPTTPEER</sequence>
<protein>
    <recommendedName>
        <fullName evidence="7">Secreted or membrane protein</fullName>
    </recommendedName>
</protein>
<feature type="region of interest" description="Disordered" evidence="1">
    <location>
        <begin position="118"/>
        <end position="170"/>
    </location>
</feature>
<evidence type="ECO:0000313" key="3">
    <source>
        <dbReference type="EMBL" id="MBK1843316.1"/>
    </source>
</evidence>
<evidence type="ECO:0000313" key="6">
    <source>
        <dbReference type="Proteomes" id="UP001070238"/>
    </source>
</evidence>
<evidence type="ECO:0008006" key="7">
    <source>
        <dbReference type="Google" id="ProtNLM"/>
    </source>
</evidence>
<feature type="compositionally biased region" description="Basic and acidic residues" evidence="1">
    <location>
        <begin position="452"/>
        <end position="462"/>
    </location>
</feature>
<keyword evidence="5" id="KW-1185">Reference proteome</keyword>
<reference evidence="4" key="2">
    <citation type="submission" date="2022-11" db="EMBL/GenBank/DDBJ databases">
        <title>Corynebacterium sp. isolated from Penguins.</title>
        <authorList>
            <person name="Sedlar K."/>
            <person name="Svec P."/>
        </authorList>
    </citation>
    <scope>NUCLEOTIDE SEQUENCE</scope>
    <source>
        <strain evidence="4">P5875</strain>
    </source>
</reference>
<dbReference type="EMBL" id="JAENIP010000007">
    <property type="protein sequence ID" value="MBK1843316.1"/>
    <property type="molecule type" value="Genomic_DNA"/>
</dbReference>
<proteinExistence type="predicted"/>
<dbReference type="InterPro" id="IPR049726">
    <property type="entry name" value="TtfA-like_core"/>
</dbReference>
<dbReference type="Proteomes" id="UP000650005">
    <property type="component" value="Unassembled WGS sequence"/>
</dbReference>
<gene>
    <name evidence="3" type="ORF">JIM95_01820</name>
    <name evidence="4" type="ORF">OS123_09715</name>
</gene>
<comment type="caution">
    <text evidence="4">The sequence shown here is derived from an EMBL/GenBank/DDBJ whole genome shotgun (WGS) entry which is preliminary data.</text>
</comment>
<organism evidence="4 6">
    <name type="scientific">Corynebacterium antarcticum</name>
    <dbReference type="NCBI Taxonomy" id="2800405"/>
    <lineage>
        <taxon>Bacteria</taxon>
        <taxon>Bacillati</taxon>
        <taxon>Actinomycetota</taxon>
        <taxon>Actinomycetes</taxon>
        <taxon>Mycobacteriales</taxon>
        <taxon>Corynebacteriaceae</taxon>
        <taxon>Corynebacterium</taxon>
    </lineage>
</organism>